<evidence type="ECO:0000313" key="3">
    <source>
        <dbReference type="Proteomes" id="UP000669179"/>
    </source>
</evidence>
<feature type="domain" description="HTH cro/C1-type" evidence="1">
    <location>
        <begin position="65"/>
        <end position="119"/>
    </location>
</feature>
<dbReference type="Gene3D" id="1.10.260.40">
    <property type="entry name" value="lambda repressor-like DNA-binding domains"/>
    <property type="match status" value="1"/>
</dbReference>
<keyword evidence="3" id="KW-1185">Reference proteome</keyword>
<evidence type="ECO:0000313" key="2">
    <source>
        <dbReference type="EMBL" id="MBO2451652.1"/>
    </source>
</evidence>
<dbReference type="SUPFAM" id="SSF47413">
    <property type="entry name" value="lambda repressor-like DNA-binding domains"/>
    <property type="match status" value="1"/>
</dbReference>
<dbReference type="InterPro" id="IPR011990">
    <property type="entry name" value="TPR-like_helical_dom_sf"/>
</dbReference>
<gene>
    <name evidence="2" type="ORF">J4573_31495</name>
</gene>
<organism evidence="2 3">
    <name type="scientific">Actinomadura barringtoniae</name>
    <dbReference type="NCBI Taxonomy" id="1427535"/>
    <lineage>
        <taxon>Bacteria</taxon>
        <taxon>Bacillati</taxon>
        <taxon>Actinomycetota</taxon>
        <taxon>Actinomycetes</taxon>
        <taxon>Streptosporangiales</taxon>
        <taxon>Thermomonosporaceae</taxon>
        <taxon>Actinomadura</taxon>
    </lineage>
</organism>
<comment type="caution">
    <text evidence="2">The sequence shown here is derived from an EMBL/GenBank/DDBJ whole genome shotgun (WGS) entry which is preliminary data.</text>
</comment>
<dbReference type="GO" id="GO:0003677">
    <property type="term" value="F:DNA binding"/>
    <property type="evidence" value="ECO:0007669"/>
    <property type="project" value="InterPro"/>
</dbReference>
<dbReference type="AlphaFoldDB" id="A0A939PG64"/>
<dbReference type="CDD" id="cd00093">
    <property type="entry name" value="HTH_XRE"/>
    <property type="match status" value="1"/>
</dbReference>
<dbReference type="InterPro" id="IPR001387">
    <property type="entry name" value="Cro/C1-type_HTH"/>
</dbReference>
<reference evidence="2" key="1">
    <citation type="submission" date="2021-03" db="EMBL/GenBank/DDBJ databases">
        <authorList>
            <person name="Kanchanasin P."/>
            <person name="Saeng-In P."/>
            <person name="Phongsopitanun W."/>
            <person name="Yuki M."/>
            <person name="Kudo T."/>
            <person name="Ohkuma M."/>
            <person name="Tanasupawat S."/>
        </authorList>
    </citation>
    <scope>NUCLEOTIDE SEQUENCE</scope>
    <source>
        <strain evidence="2">GKU 128</strain>
    </source>
</reference>
<sequence length="493" mass="52847">MDTKSTTYFDPPSCLRCHQPLSRYTTGDLCNICATTAPAVALPLEFWFDPEVSAALETWKWSTVLRAVWKATGATQDAIADQTKLTQATISRLMSGRSGGQTIETALKLVDGLGAPRILAGLAPQGLRHLAQTAHGEPEPGGEPDTAFGGEEPAVKRREFGSTVLLVGLSAAIPDTGDTGKPPQVNDVLARLNRPSEIAADLYKLDDTYGGASLVELATARLASLKAQVRRASLAPSRERLAVSVAGELEVCAGWFSFEAGNHKQAAQHYSQALYAAHESGNDAVRLHVLNLMAMLAINGRSPDKAHQIAATALDTAPHGDPRLRSLLTMRKAHAAAKVARAAGQGRSPDFERHLGAAWDELGGNGPIEQEPWFAFFSERELRGLEALGRGWLGQHERSAEILADAIPGMLPRNSAYYSLDHASALVSLGEVEQGVAKFHEILPMLMELSSVRVRNGIGEFAQTLTPHARHDADAAETRRIALHLAGQGRTPT</sequence>
<accession>A0A939PG64</accession>
<protein>
    <recommendedName>
        <fullName evidence="1">HTH cro/C1-type domain-containing protein</fullName>
    </recommendedName>
</protein>
<dbReference type="RefSeq" id="WP_208259526.1">
    <property type="nucleotide sequence ID" value="NZ_JAGEOJ010000013.1"/>
</dbReference>
<name>A0A939PG64_9ACTN</name>
<dbReference type="SUPFAM" id="SSF48452">
    <property type="entry name" value="TPR-like"/>
    <property type="match status" value="1"/>
</dbReference>
<dbReference type="Proteomes" id="UP000669179">
    <property type="component" value="Unassembled WGS sequence"/>
</dbReference>
<dbReference type="InterPro" id="IPR010982">
    <property type="entry name" value="Lambda_DNA-bd_dom_sf"/>
</dbReference>
<dbReference type="EMBL" id="JAGEOJ010000013">
    <property type="protein sequence ID" value="MBO2451652.1"/>
    <property type="molecule type" value="Genomic_DNA"/>
</dbReference>
<dbReference type="PROSITE" id="PS50943">
    <property type="entry name" value="HTH_CROC1"/>
    <property type="match status" value="1"/>
</dbReference>
<proteinExistence type="predicted"/>
<evidence type="ECO:0000259" key="1">
    <source>
        <dbReference type="PROSITE" id="PS50943"/>
    </source>
</evidence>